<feature type="region of interest" description="Disordered" evidence="2">
    <location>
        <begin position="744"/>
        <end position="773"/>
    </location>
</feature>
<feature type="region of interest" description="Disordered" evidence="2">
    <location>
        <begin position="1163"/>
        <end position="1199"/>
    </location>
</feature>
<feature type="compositionally biased region" description="Low complexity" evidence="2">
    <location>
        <begin position="1779"/>
        <end position="1788"/>
    </location>
</feature>
<feature type="compositionally biased region" description="Low complexity" evidence="2">
    <location>
        <begin position="1371"/>
        <end position="1386"/>
    </location>
</feature>
<feature type="region of interest" description="Disordered" evidence="2">
    <location>
        <begin position="1778"/>
        <end position="1800"/>
    </location>
</feature>
<feature type="compositionally biased region" description="Polar residues" evidence="2">
    <location>
        <begin position="1462"/>
        <end position="1472"/>
    </location>
</feature>
<feature type="compositionally biased region" description="Low complexity" evidence="2">
    <location>
        <begin position="1163"/>
        <end position="1173"/>
    </location>
</feature>
<evidence type="ECO:0000313" key="3">
    <source>
        <dbReference type="EMBL" id="PIA53292.1"/>
    </source>
</evidence>
<name>A0A2G5EC07_AQUCA</name>
<feature type="region of interest" description="Disordered" evidence="2">
    <location>
        <begin position="1595"/>
        <end position="1656"/>
    </location>
</feature>
<dbReference type="EMBL" id="KZ305026">
    <property type="protein sequence ID" value="PIA53292.1"/>
    <property type="molecule type" value="Genomic_DNA"/>
</dbReference>
<feature type="region of interest" description="Disordered" evidence="2">
    <location>
        <begin position="1424"/>
        <end position="1472"/>
    </location>
</feature>
<feature type="compositionally biased region" description="Polar residues" evidence="2">
    <location>
        <begin position="1641"/>
        <end position="1652"/>
    </location>
</feature>
<proteinExistence type="predicted"/>
<feature type="coiled-coil region" evidence="1">
    <location>
        <begin position="898"/>
        <end position="925"/>
    </location>
</feature>
<feature type="compositionally biased region" description="Polar residues" evidence="2">
    <location>
        <begin position="1311"/>
        <end position="1324"/>
    </location>
</feature>
<dbReference type="OrthoDB" id="248320at2759"/>
<dbReference type="InterPro" id="IPR044694">
    <property type="entry name" value="NUP214"/>
</dbReference>
<feature type="compositionally biased region" description="Polar residues" evidence="2">
    <location>
        <begin position="1289"/>
        <end position="1304"/>
    </location>
</feature>
<organism evidence="3 4">
    <name type="scientific">Aquilegia coerulea</name>
    <name type="common">Rocky mountain columbine</name>
    <dbReference type="NCBI Taxonomy" id="218851"/>
    <lineage>
        <taxon>Eukaryota</taxon>
        <taxon>Viridiplantae</taxon>
        <taxon>Streptophyta</taxon>
        <taxon>Embryophyta</taxon>
        <taxon>Tracheophyta</taxon>
        <taxon>Spermatophyta</taxon>
        <taxon>Magnoliopsida</taxon>
        <taxon>Ranunculales</taxon>
        <taxon>Ranunculaceae</taxon>
        <taxon>Thalictroideae</taxon>
        <taxon>Aquilegia</taxon>
    </lineage>
</organism>
<evidence type="ECO:0000256" key="2">
    <source>
        <dbReference type="SAM" id="MobiDB-lite"/>
    </source>
</evidence>
<dbReference type="GO" id="GO:0017056">
    <property type="term" value="F:structural constituent of nuclear pore"/>
    <property type="evidence" value="ECO:0007669"/>
    <property type="project" value="InterPro"/>
</dbReference>
<evidence type="ECO:0000313" key="4">
    <source>
        <dbReference type="Proteomes" id="UP000230069"/>
    </source>
</evidence>
<protein>
    <recommendedName>
        <fullName evidence="5">Nuclear pore complex protein NUP214</fullName>
    </recommendedName>
</protein>
<feature type="region of interest" description="Disordered" evidence="2">
    <location>
        <begin position="1347"/>
        <end position="1388"/>
    </location>
</feature>
<keyword evidence="4" id="KW-1185">Reference proteome</keyword>
<gene>
    <name evidence="3" type="ORF">AQUCO_00900103v1</name>
</gene>
<feature type="compositionally biased region" description="Basic and acidic residues" evidence="2">
    <location>
        <begin position="1325"/>
        <end position="1334"/>
    </location>
</feature>
<dbReference type="InParanoid" id="A0A2G5EC07"/>
<evidence type="ECO:0008006" key="5">
    <source>
        <dbReference type="Google" id="ProtNLM"/>
    </source>
</evidence>
<feature type="compositionally biased region" description="Polar residues" evidence="2">
    <location>
        <begin position="747"/>
        <end position="773"/>
    </location>
</feature>
<feature type="compositionally biased region" description="Acidic residues" evidence="2">
    <location>
        <begin position="1522"/>
        <end position="1531"/>
    </location>
</feature>
<dbReference type="Proteomes" id="UP000230069">
    <property type="component" value="Unassembled WGS sequence"/>
</dbReference>
<feature type="region of interest" description="Disordered" evidence="2">
    <location>
        <begin position="1505"/>
        <end position="1538"/>
    </location>
</feature>
<dbReference type="PANTHER" id="PTHR34418">
    <property type="entry name" value="NUCLEAR PORE COMPLEX PROTEIN NUP214 ISOFORM X1"/>
    <property type="match status" value="1"/>
</dbReference>
<accession>A0A2G5EC07</accession>
<sequence length="1800" mass="193046">MATTKEEEENATIIKLDDEVEGNWITSEDLLFQKIGASLPLNPQSSSFDLDNPPTQALAVSEKHEALFLAYPEGFYVAKTRDAIEAAKLLKEKGKGYSIEDISVVNIQIGRISILALSKDSSTLVASVGAHLHFYSVTSLLNKGKEPSYSCSVDESSSVKDFRWRKKKKTSFLVLSSNGILYQGDLISPLKEAMDSVDAVDWSPEGNFIAVAKKNCLTIFSSRLKERFTFSMPFSSCTSDLDSECNIKVDSINWVRQDCIVLGCFRITEDGKEDGYLIQVISSKEGKVSEASSKPVVMSFDEAFADIYDDIVPFGCGPHLFLNYLEGRELALLANKKNTDRHIILFGWSLDDKQNEAAFVELGQEDKWHPKIGLQENEDDNLIMGFGVDNMSLYEKVEVTVGVERKELSPFCILLCLTLDGKLMIFYVLSLTENPDSPKIVFAPSDEEEDTSSGVEEERVDGTICLANSLEMSQEELETKRDVGILKEKELQITELNDYSKTSLHVDDSSNQKTSSRFSMSFDSAGESQDMLQPLTAKKLGDIPSSSAGKQNFIPDPPSVFSGKQSLNSEKSSEKPPLLFGSDSVFKDSRKLESQKAVFSSSAVAGTSSFTGNISSNLHSKYEDSLGSDRVSNDFSRNLQRDDFHSASSGSQFNHKLSSSGEDNTRLSSAEVKRGEHYGFKVGSTVHITGTRTSSDIQYGNILNIKDSNAGPQFAINTSGRSIPTGGQRYSTVAGKFQSESAVRGLQVSSGGPTSHDSLESKLQPTQENFKNSQSSYGMASEREFPKHFNIVNDMAKELDTLLSCIEGEGGFRDACIMSQESSVLKVEQGLENLTEKCRVWKSKLLERLESIPHLLDQTVQVLARKIIIEGIVKQASDNQYWDIWNRRKLTPEFELKRRQILKVNEDLTNQLRELERHFNTLELNRFGDTSRIPTNQRVFHGGLKPSRDGQAFNRLYNTTSSQLAAAEQLSECLTKQMAVLNVESPSAKRKIVAKELFESIGLPYDGDSFKSPNVKMAVQSSDSMKKLPYPSYSAAIKDQSRRNPISVMKTSEPETARRRVSLDPSWASFEPPKTTVKRMLLHEERPRVTANKLSLVTNKEGLQQSSIAHLRETVKSSPSLYSYMNKEESNKFQLQAHHGIQAKSPSEASPSLAFKWNNDLSTKSESTSMKSSIMQGTHRSKPMFSSSVVDSTPSPWEIRDNTNKTLALASDRASIGPTPVKTSDHSKVQQLPLSNAISNFPSESLVRKTLPATSFATTPMQTPKKTPDGISLSGHMNSNHGDTDQTRETSGFVNYGEGNQANPISVPLKSRNSPFTLSASPTVSDHKRPSELETVTKETLAEVLIDPPSVSVTPSNLSQSPPIKASARDSPILLSMPPSSTSSSSFAKSEATIKPFTDANPLTGSSSSTSTVSPNAFSLQAASQGAHTSTSSPTINVKSDFQFTDPKPLTSPLEPKPEMGESNSKLDLNASPASLSLPEPKNGLFSLKSEMFVAAAPAADVSTTSGSIDAKNESSDLVGTQEDEMEEEASDTTTDLNLSSFGGFGIGSAPTSAIPKSNPFGVTFQNTVANPAASPFNSTVPSGELFRPASFNLQPVQTSQPPNQSGFSSRFSAPEPTRSAFGQPAQIGGPQALGSVLGSFGQSRQLGTSPPGTGFASTSAFGTGGFSASTASGGFGFSSGFTNPSTGGFAGVASTVGGFSGVASGGGGFAAVTSGGGGFAGVGSTGGGGFAGVGSAGGGGFAGVGSTGGGGFAGAGSAGGGGGFGGFNNQQGSGGFSAFGSSSAGSAKPPSELFTQMRR</sequence>
<feature type="region of interest" description="Disordered" evidence="2">
    <location>
        <begin position="642"/>
        <end position="668"/>
    </location>
</feature>
<evidence type="ECO:0000256" key="1">
    <source>
        <dbReference type="SAM" id="Coils"/>
    </source>
</evidence>
<dbReference type="SUPFAM" id="SSF117289">
    <property type="entry name" value="Nucleoporin domain"/>
    <property type="match status" value="1"/>
</dbReference>
<feature type="compositionally biased region" description="Polar residues" evidence="2">
    <location>
        <begin position="1174"/>
        <end position="1195"/>
    </location>
</feature>
<dbReference type="GO" id="GO:0006405">
    <property type="term" value="P:RNA export from nucleus"/>
    <property type="evidence" value="ECO:0007669"/>
    <property type="project" value="InterPro"/>
</dbReference>
<feature type="compositionally biased region" description="Polar residues" evidence="2">
    <location>
        <begin position="1351"/>
        <end position="1362"/>
    </location>
</feature>
<keyword evidence="1" id="KW-0175">Coiled coil</keyword>
<feature type="compositionally biased region" description="Polar residues" evidence="2">
    <location>
        <begin position="1595"/>
        <end position="1612"/>
    </location>
</feature>
<feature type="compositionally biased region" description="Polar residues" evidence="2">
    <location>
        <begin position="646"/>
        <end position="668"/>
    </location>
</feature>
<feature type="region of interest" description="Disordered" evidence="2">
    <location>
        <begin position="540"/>
        <end position="580"/>
    </location>
</feature>
<dbReference type="STRING" id="218851.A0A2G5EC07"/>
<feature type="region of interest" description="Disordered" evidence="2">
    <location>
        <begin position="1257"/>
        <end position="1334"/>
    </location>
</feature>
<dbReference type="GO" id="GO:0005634">
    <property type="term" value="C:nucleus"/>
    <property type="evidence" value="ECO:0007669"/>
    <property type="project" value="UniProtKB-SubCell"/>
</dbReference>
<feature type="compositionally biased region" description="Polar residues" evidence="2">
    <location>
        <begin position="1424"/>
        <end position="1443"/>
    </location>
</feature>
<dbReference type="FunCoup" id="A0A2G5EC07">
    <property type="interactions" value="1494"/>
</dbReference>
<dbReference type="PANTHER" id="PTHR34418:SF3">
    <property type="entry name" value="NUCLEAR PORE COMPLEX PROTEIN NUP214"/>
    <property type="match status" value="1"/>
</dbReference>
<reference evidence="3 4" key="1">
    <citation type="submission" date="2017-09" db="EMBL/GenBank/DDBJ databases">
        <title>WGS assembly of Aquilegia coerulea Goldsmith.</title>
        <authorList>
            <person name="Hodges S."/>
            <person name="Kramer E."/>
            <person name="Nordborg M."/>
            <person name="Tomkins J."/>
            <person name="Borevitz J."/>
            <person name="Derieg N."/>
            <person name="Yan J."/>
            <person name="Mihaltcheva S."/>
            <person name="Hayes R.D."/>
            <person name="Rokhsar D."/>
        </authorList>
    </citation>
    <scope>NUCLEOTIDE SEQUENCE [LARGE SCALE GENOMIC DNA]</scope>
    <source>
        <strain evidence="4">cv. Goldsmith</strain>
    </source>
</reference>